<dbReference type="SUPFAM" id="SSF57652">
    <property type="entry name" value="HIPIP (high potential iron protein)"/>
    <property type="match status" value="1"/>
</dbReference>
<dbReference type="GO" id="GO:0009055">
    <property type="term" value="F:electron transfer activity"/>
    <property type="evidence" value="ECO:0007669"/>
    <property type="project" value="InterPro"/>
</dbReference>
<evidence type="ECO:0000256" key="4">
    <source>
        <dbReference type="ARBA" id="ARBA00022982"/>
    </source>
</evidence>
<evidence type="ECO:0000256" key="6">
    <source>
        <dbReference type="ARBA" id="ARBA00023014"/>
    </source>
</evidence>
<comment type="function">
    <text evidence="7">Specific class of high-redox-potential 4Fe-4S ferredoxins. Functions in anaerobic electron transport in most purple and in some other photosynthetic bacteria and in at least one genus (Paracoccus) of halophilic, denitrifying bacteria.</text>
</comment>
<dbReference type="InterPro" id="IPR036369">
    <property type="entry name" value="HIPIP_sf"/>
</dbReference>
<protein>
    <recommendedName>
        <fullName evidence="7">High-potential iron-sulfur protein</fullName>
        <shortName evidence="7">HiPIP</shortName>
    </recommendedName>
</protein>
<keyword evidence="2 7" id="KW-0004">4Fe-4S</keyword>
<dbReference type="GO" id="GO:0046872">
    <property type="term" value="F:metal ion binding"/>
    <property type="evidence" value="ECO:0007669"/>
    <property type="project" value="UniProtKB-KW"/>
</dbReference>
<dbReference type="PROSITE" id="PS51373">
    <property type="entry name" value="HIPIP"/>
    <property type="match status" value="1"/>
</dbReference>
<gene>
    <name evidence="9" type="ORF">EHQ59_04605</name>
</gene>
<evidence type="ECO:0000256" key="1">
    <source>
        <dbReference type="ARBA" id="ARBA00022448"/>
    </source>
</evidence>
<dbReference type="AlphaFoldDB" id="A0A4R9JRY9"/>
<evidence type="ECO:0000256" key="7">
    <source>
        <dbReference type="RuleBase" id="RU000620"/>
    </source>
</evidence>
<organism evidence="9 10">
    <name type="scientific">Leptospira kemamanensis</name>
    <dbReference type="NCBI Taxonomy" id="2484942"/>
    <lineage>
        <taxon>Bacteria</taxon>
        <taxon>Pseudomonadati</taxon>
        <taxon>Spirochaetota</taxon>
        <taxon>Spirochaetia</taxon>
        <taxon>Leptospirales</taxon>
        <taxon>Leptospiraceae</taxon>
        <taxon>Leptospira</taxon>
    </lineage>
</organism>
<evidence type="ECO:0000256" key="3">
    <source>
        <dbReference type="ARBA" id="ARBA00022723"/>
    </source>
</evidence>
<keyword evidence="5 7" id="KW-0408">Iron</keyword>
<dbReference type="GO" id="GO:0019646">
    <property type="term" value="P:aerobic electron transport chain"/>
    <property type="evidence" value="ECO:0007669"/>
    <property type="project" value="InterPro"/>
</dbReference>
<dbReference type="Gene3D" id="4.10.490.10">
    <property type="entry name" value="High potential iron-sulphur protein"/>
    <property type="match status" value="1"/>
</dbReference>
<dbReference type="EMBL" id="RQGG01000012">
    <property type="protein sequence ID" value="TGL55321.1"/>
    <property type="molecule type" value="Genomic_DNA"/>
</dbReference>
<dbReference type="OrthoDB" id="331550at2"/>
<keyword evidence="4 7" id="KW-0249">Electron transport</keyword>
<proteinExistence type="inferred from homology"/>
<evidence type="ECO:0000313" key="9">
    <source>
        <dbReference type="EMBL" id="TGL55321.1"/>
    </source>
</evidence>
<dbReference type="RefSeq" id="WP_135617984.1">
    <property type="nucleotide sequence ID" value="NZ_RQGG01000012.1"/>
</dbReference>
<dbReference type="Pfam" id="PF01355">
    <property type="entry name" value="HIPIP"/>
    <property type="match status" value="1"/>
</dbReference>
<keyword evidence="3 7" id="KW-0479">Metal-binding</keyword>
<comment type="subunit">
    <text evidence="7">Homodimer.</text>
</comment>
<comment type="caution">
    <text evidence="9">The sequence shown here is derived from an EMBL/GenBank/DDBJ whole genome shotgun (WGS) entry which is preliminary data.</text>
</comment>
<evidence type="ECO:0000259" key="8">
    <source>
        <dbReference type="PROSITE" id="PS51373"/>
    </source>
</evidence>
<evidence type="ECO:0000256" key="2">
    <source>
        <dbReference type="ARBA" id="ARBA00022485"/>
    </source>
</evidence>
<evidence type="ECO:0000313" key="10">
    <source>
        <dbReference type="Proteomes" id="UP000297609"/>
    </source>
</evidence>
<comment type="similarity">
    <text evidence="7">Belongs to the high-potential iron-sulfur protein (HiPIP) family.</text>
</comment>
<reference evidence="9" key="1">
    <citation type="journal article" date="2019" name="PLoS Negl. Trop. Dis.">
        <title>Revisiting the worldwide diversity of Leptospira species in the environment.</title>
        <authorList>
            <person name="Vincent A.T."/>
            <person name="Schiettekatte O."/>
            <person name="Bourhy P."/>
            <person name="Veyrier F.J."/>
            <person name="Picardeau M."/>
        </authorList>
    </citation>
    <scope>NUCLEOTIDE SEQUENCE [LARGE SCALE GENOMIC DNA]</scope>
    <source>
        <strain evidence="9">201702454</strain>
    </source>
</reference>
<evidence type="ECO:0000256" key="5">
    <source>
        <dbReference type="ARBA" id="ARBA00023004"/>
    </source>
</evidence>
<accession>A0A4R9JRY9</accession>
<keyword evidence="1 7" id="KW-0813">Transport</keyword>
<name>A0A4R9JRY9_9LEPT</name>
<feature type="domain" description="High potential iron-sulfur proteins family profile" evidence="8">
    <location>
        <begin position="44"/>
        <end position="124"/>
    </location>
</feature>
<dbReference type="InterPro" id="IPR000170">
    <property type="entry name" value="High_potential_FeS_prot"/>
</dbReference>
<dbReference type="Proteomes" id="UP000297609">
    <property type="component" value="Unassembled WGS sequence"/>
</dbReference>
<keyword evidence="6 7" id="KW-0411">Iron-sulfur</keyword>
<keyword evidence="10" id="KW-1185">Reference proteome</keyword>
<dbReference type="GO" id="GO:0051539">
    <property type="term" value="F:4 iron, 4 sulfur cluster binding"/>
    <property type="evidence" value="ECO:0007669"/>
    <property type="project" value="UniProtKB-KW"/>
</dbReference>
<sequence>MKRYNRKQFLKNTIVLTSTLSLILGESVLLGKEKKKEKQIFPLPEGEKPVSENDPTAQALGFHQNAEDTDFTLYPDRKQTKTKNQVCQYCAQFTKLNDGWGKCNILSAGVVSNQGWCSAWSKKS</sequence>